<dbReference type="PROSITE" id="PS01155">
    <property type="entry name" value="ENDONUCLEASE_III_2"/>
    <property type="match status" value="1"/>
</dbReference>
<dbReference type="InterPro" id="IPR023170">
    <property type="entry name" value="HhH_base_excis_C"/>
</dbReference>
<keyword evidence="5 10" id="KW-0378">Hydrolase</keyword>
<evidence type="ECO:0000256" key="9">
    <source>
        <dbReference type="ARBA" id="ARBA00023295"/>
    </source>
</evidence>
<dbReference type="AlphaFoldDB" id="A0A0X8FKF5"/>
<keyword evidence="4 10" id="KW-0227">DNA damage</keyword>
<reference evidence="11 12" key="1">
    <citation type="journal article" date="2016" name="Genome Announc.">
        <title>Complete Genome Sequences of Aerococcus christensenii CCUG 28831T, Aerococcus sanguinicola CCUG 43001T, Aerococcus urinae CCUG 36881T, Aerococcus urinaeequi CCUG 28094T, Aerococcus urinaehominis CCUG 42038 BT, and Aerococcus viridans CCUG 4311T.</title>
        <authorList>
            <person name="Carkaci D."/>
            <person name="Dargis R."/>
            <person name="Nielsen X.C."/>
            <person name="Skovgaard O."/>
            <person name="Fuursted K."/>
            <person name="Christensen J.J."/>
        </authorList>
    </citation>
    <scope>NUCLEOTIDE SEQUENCE [LARGE SCALE GENOMIC DNA]</scope>
    <source>
        <strain evidence="11 12">CCUG42038B</strain>
    </source>
</reference>
<dbReference type="GO" id="GO:0140078">
    <property type="term" value="F:class I DNA-(apurinic or apyrimidinic site) endonuclease activity"/>
    <property type="evidence" value="ECO:0007669"/>
    <property type="project" value="UniProtKB-EC"/>
</dbReference>
<accession>A0A0X8FKF5</accession>
<dbReference type="PANTHER" id="PTHR10359:SF18">
    <property type="entry name" value="ENDONUCLEASE III"/>
    <property type="match status" value="1"/>
</dbReference>
<dbReference type="PANTHER" id="PTHR10359">
    <property type="entry name" value="A/G-SPECIFIC ADENINE GLYCOSYLASE/ENDONUCLEASE III"/>
    <property type="match status" value="1"/>
</dbReference>
<comment type="catalytic activity">
    <reaction evidence="10">
        <text>2'-deoxyribonucleotide-(2'-deoxyribose 5'-phosphate)-2'-deoxyribonucleotide-DNA = a 3'-end 2'-deoxyribonucleotide-(2,3-dehydro-2,3-deoxyribose 5'-phosphate)-DNA + a 5'-end 5'-phospho-2'-deoxyribonucleoside-DNA + H(+)</text>
        <dbReference type="Rhea" id="RHEA:66592"/>
        <dbReference type="Rhea" id="RHEA-COMP:13180"/>
        <dbReference type="Rhea" id="RHEA-COMP:16897"/>
        <dbReference type="Rhea" id="RHEA-COMP:17067"/>
        <dbReference type="ChEBI" id="CHEBI:15378"/>
        <dbReference type="ChEBI" id="CHEBI:136412"/>
        <dbReference type="ChEBI" id="CHEBI:157695"/>
        <dbReference type="ChEBI" id="CHEBI:167181"/>
        <dbReference type="EC" id="4.2.99.18"/>
    </reaction>
</comment>
<dbReference type="InterPro" id="IPR011257">
    <property type="entry name" value="DNA_glycosylase"/>
</dbReference>
<keyword evidence="2" id="KW-0004">4Fe-4S</keyword>
<evidence type="ECO:0000256" key="1">
    <source>
        <dbReference type="ARBA" id="ARBA00008343"/>
    </source>
</evidence>
<dbReference type="Gene3D" id="1.10.340.30">
    <property type="entry name" value="Hypothetical protein, domain 2"/>
    <property type="match status" value="1"/>
</dbReference>
<keyword evidence="10" id="KW-0238">DNA-binding</keyword>
<dbReference type="InterPro" id="IPR000445">
    <property type="entry name" value="HhH_motif"/>
</dbReference>
<name>A0A0X8FKF5_9LACT</name>
<dbReference type="SMART" id="SM00478">
    <property type="entry name" value="ENDO3c"/>
    <property type="match status" value="1"/>
</dbReference>
<evidence type="ECO:0000256" key="2">
    <source>
        <dbReference type="ARBA" id="ARBA00022485"/>
    </source>
</evidence>
<dbReference type="SUPFAM" id="SSF48150">
    <property type="entry name" value="DNA-glycosylase"/>
    <property type="match status" value="1"/>
</dbReference>
<proteinExistence type="inferred from homology"/>
<dbReference type="Pfam" id="PF00633">
    <property type="entry name" value="HHH"/>
    <property type="match status" value="1"/>
</dbReference>
<dbReference type="Proteomes" id="UP000062260">
    <property type="component" value="Chromosome"/>
</dbReference>
<dbReference type="EMBL" id="CP014163">
    <property type="protein sequence ID" value="AMB98945.1"/>
    <property type="molecule type" value="Genomic_DNA"/>
</dbReference>
<keyword evidence="8 10" id="KW-0234">DNA repair</keyword>
<dbReference type="OrthoDB" id="9800977at2"/>
<protein>
    <recommendedName>
        <fullName evidence="10">Endonuclease III</fullName>
        <ecNumber evidence="10">4.2.99.18</ecNumber>
    </recommendedName>
    <alternativeName>
        <fullName evidence="10">DNA-(apurinic or apyrimidinic site) lyase</fullName>
    </alternativeName>
</protein>
<evidence type="ECO:0000256" key="4">
    <source>
        <dbReference type="ARBA" id="ARBA00022763"/>
    </source>
</evidence>
<dbReference type="GO" id="GO:0003677">
    <property type="term" value="F:DNA binding"/>
    <property type="evidence" value="ECO:0007669"/>
    <property type="project" value="UniProtKB-UniRule"/>
</dbReference>
<evidence type="ECO:0000313" key="11">
    <source>
        <dbReference type="EMBL" id="AMB98945.1"/>
    </source>
</evidence>
<dbReference type="Gene3D" id="1.10.1670.10">
    <property type="entry name" value="Helix-hairpin-Helix base-excision DNA repair enzymes (C-terminal)"/>
    <property type="match status" value="1"/>
</dbReference>
<evidence type="ECO:0000256" key="7">
    <source>
        <dbReference type="ARBA" id="ARBA00023014"/>
    </source>
</evidence>
<dbReference type="GO" id="GO:0006285">
    <property type="term" value="P:base-excision repair, AP site formation"/>
    <property type="evidence" value="ECO:0007669"/>
    <property type="project" value="TreeGrafter"/>
</dbReference>
<keyword evidence="9 10" id="KW-0326">Glycosidase</keyword>
<dbReference type="InterPro" id="IPR004036">
    <property type="entry name" value="Endonuclease-III-like_CS2"/>
</dbReference>
<keyword evidence="12" id="KW-1185">Reference proteome</keyword>
<evidence type="ECO:0000256" key="10">
    <source>
        <dbReference type="HAMAP-Rule" id="MF_00942"/>
    </source>
</evidence>
<dbReference type="HAMAP" id="MF_00942">
    <property type="entry name" value="Nth"/>
    <property type="match status" value="1"/>
</dbReference>
<dbReference type="GO" id="GO:0051539">
    <property type="term" value="F:4 iron, 4 sulfur cluster binding"/>
    <property type="evidence" value="ECO:0007669"/>
    <property type="project" value="UniProtKB-KW"/>
</dbReference>
<keyword evidence="7" id="KW-0411">Iron-sulfur</keyword>
<dbReference type="InterPro" id="IPR003265">
    <property type="entry name" value="HhH-GPD_domain"/>
</dbReference>
<comment type="cofactor">
    <cofactor evidence="10">
        <name>[4Fe-4S] cluster</name>
        <dbReference type="ChEBI" id="CHEBI:49883"/>
    </cofactor>
    <text evidence="10">Binds 1 [4Fe-4S] cluster.</text>
</comment>
<dbReference type="RefSeq" id="WP_067977861.1">
    <property type="nucleotide sequence ID" value="NZ_CP014163.1"/>
</dbReference>
<dbReference type="Pfam" id="PF00730">
    <property type="entry name" value="HhH-GPD"/>
    <property type="match status" value="1"/>
</dbReference>
<dbReference type="GO" id="GO:0046872">
    <property type="term" value="F:metal ion binding"/>
    <property type="evidence" value="ECO:0007669"/>
    <property type="project" value="UniProtKB-KW"/>
</dbReference>
<comment type="caution">
    <text evidence="10">Lacks conserved residue(s) required for the propagation of feature annotation.</text>
</comment>
<comment type="similarity">
    <text evidence="1 10">Belongs to the Nth/MutY family.</text>
</comment>
<dbReference type="STRING" id="128944.AWM75_02565"/>
<keyword evidence="3" id="KW-0479">Metal-binding</keyword>
<keyword evidence="11" id="KW-0255">Endonuclease</keyword>
<evidence type="ECO:0000256" key="8">
    <source>
        <dbReference type="ARBA" id="ARBA00023204"/>
    </source>
</evidence>
<dbReference type="FunFam" id="1.10.340.30:FF:000001">
    <property type="entry name" value="Endonuclease III"/>
    <property type="match status" value="1"/>
</dbReference>
<sequence>MLSDDCARYVLREIMSLYPNAQTILKYHNTYELLVAVMLSAQTTDIAVNKVTPALFQRFPTPYAAAQASAEEIEPYLKSIGLYRNKAKYMYEISCQLVDRFAGQVPNQRKDLESLSGVGRKTASVVLSVAFKEPAFPVDTHISRVCKHHKIVPAKATVRQVEDRVVSLLDPEELHQAHHALIFFGREVCHPRNPECHKYPELYQCQEEIPDK</sequence>
<dbReference type="KEGG" id="auh:AWM75_02565"/>
<keyword evidence="6" id="KW-0408">Iron</keyword>
<evidence type="ECO:0000256" key="5">
    <source>
        <dbReference type="ARBA" id="ARBA00022801"/>
    </source>
</evidence>
<dbReference type="InterPro" id="IPR005759">
    <property type="entry name" value="Nth"/>
</dbReference>
<comment type="function">
    <text evidence="10">DNA repair enzyme that has both DNA N-glycosylase activity and AP-lyase activity. The DNA N-glycosylase activity releases various damaged pyrimidines from DNA by cleaving the N-glycosidic bond, leaving an AP (apurinic/apyrimidinic) site. The AP-lyase activity cleaves the phosphodiester bond 3' to the AP site by a beta-elimination, leaving a 3'-terminal unsaturated sugar and a product with a terminal 5'-phosphate.</text>
</comment>
<evidence type="ECO:0000256" key="6">
    <source>
        <dbReference type="ARBA" id="ARBA00023004"/>
    </source>
</evidence>
<organism evidence="11 12">
    <name type="scientific">Aerococcus urinaehominis</name>
    <dbReference type="NCBI Taxonomy" id="128944"/>
    <lineage>
        <taxon>Bacteria</taxon>
        <taxon>Bacillati</taxon>
        <taxon>Bacillota</taxon>
        <taxon>Bacilli</taxon>
        <taxon>Lactobacillales</taxon>
        <taxon>Aerococcaceae</taxon>
        <taxon>Aerococcus</taxon>
    </lineage>
</organism>
<dbReference type="GO" id="GO:0019104">
    <property type="term" value="F:DNA N-glycosylase activity"/>
    <property type="evidence" value="ECO:0007669"/>
    <property type="project" value="UniProtKB-UniRule"/>
</dbReference>
<evidence type="ECO:0000313" key="12">
    <source>
        <dbReference type="Proteomes" id="UP000062260"/>
    </source>
</evidence>
<dbReference type="NCBIfam" id="TIGR01083">
    <property type="entry name" value="nth"/>
    <property type="match status" value="1"/>
</dbReference>
<keyword evidence="11" id="KW-0540">Nuclease</keyword>
<dbReference type="PIRSF" id="PIRSF001435">
    <property type="entry name" value="Nth"/>
    <property type="match status" value="1"/>
</dbReference>
<gene>
    <name evidence="10" type="primary">nth</name>
    <name evidence="11" type="ORF">AWM75_02565</name>
</gene>
<dbReference type="EC" id="4.2.99.18" evidence="10"/>
<reference evidence="12" key="2">
    <citation type="submission" date="2016-01" db="EMBL/GenBank/DDBJ databases">
        <title>Six Aerococcus type strain genome sequencing and assembly using PacBio and Illumina Hiseq.</title>
        <authorList>
            <person name="Carkaci D."/>
            <person name="Dargis R."/>
            <person name="Nielsen X.C."/>
            <person name="Skovgaard O."/>
            <person name="Fuursted K."/>
            <person name="Christensen J.J."/>
        </authorList>
    </citation>
    <scope>NUCLEOTIDE SEQUENCE [LARGE SCALE GENOMIC DNA]</scope>
    <source>
        <strain evidence="12">CCUG42038B</strain>
    </source>
</reference>
<dbReference type="CDD" id="cd00056">
    <property type="entry name" value="ENDO3c"/>
    <property type="match status" value="1"/>
</dbReference>
<keyword evidence="10" id="KW-0456">Lyase</keyword>
<evidence type="ECO:0000256" key="3">
    <source>
        <dbReference type="ARBA" id="ARBA00022723"/>
    </source>
</evidence>